<dbReference type="Gene3D" id="1.20.1440.30">
    <property type="entry name" value="Biosynthetic Protein domain"/>
    <property type="match status" value="1"/>
</dbReference>
<protein>
    <recommendedName>
        <fullName evidence="5">Erythromycin esterase</fullName>
    </recommendedName>
</protein>
<dbReference type="InterPro" id="IPR052036">
    <property type="entry name" value="Hydrolase/PRTase-associated"/>
</dbReference>
<dbReference type="AlphaFoldDB" id="A0A401YNE6"/>
<dbReference type="OrthoDB" id="9810066at2"/>
<dbReference type="Pfam" id="PF05139">
    <property type="entry name" value="Erythro_esteras"/>
    <property type="match status" value="1"/>
</dbReference>
<dbReference type="Gene3D" id="3.30.1870.10">
    <property type="entry name" value="EreA-like, domain 2"/>
    <property type="match status" value="1"/>
</dbReference>
<feature type="region of interest" description="Disordered" evidence="1">
    <location>
        <begin position="36"/>
        <end position="74"/>
    </location>
</feature>
<dbReference type="GO" id="GO:0046677">
    <property type="term" value="P:response to antibiotic"/>
    <property type="evidence" value="ECO:0007669"/>
    <property type="project" value="InterPro"/>
</dbReference>
<evidence type="ECO:0008006" key="5">
    <source>
        <dbReference type="Google" id="ProtNLM"/>
    </source>
</evidence>
<accession>A0A401YNE6</accession>
<dbReference type="Proteomes" id="UP000286931">
    <property type="component" value="Unassembled WGS sequence"/>
</dbReference>
<dbReference type="PANTHER" id="PTHR31299:SF0">
    <property type="entry name" value="ESTERASE, PUTATIVE (AFU_ORTHOLOGUE AFUA_1G05850)-RELATED"/>
    <property type="match status" value="1"/>
</dbReference>
<sequence>MATRRCGPRSRRLSRILLPVLPLLCLAATVSGTPAQAAPAPSAVSGNSSSSQEDPARALARTAHPLGSTVPGGSDADLRAFDKMIRGADVVGVGEATHGSSEFYTVKNRLFRHLVERQGFRGFVLEIQWSAGVRLDEWVRHGRGDLDTIMDEEFQAGGGLWNTTETRDLFRWIRAWNLRHPQSPVRVAGDGPEFAGPALFDTVTSYVARTRPDLLPEVRRLYRESRPTAPMEATFNARLALPLADRVRMREDTRRVLSLLEQRPAGISAEEHDLMLQHARAIAQNATLFGFDIANDTAAALTYRDRVMADNTAWWQRYTGTKVFLSAHNSHVADESAAPESQPKTQGRFLRERLGTRYVNAGFTFGRGSFNAIDPTASGSTWRRVDVGPTGEGSGENTLEKVSGHDWYLDTRTAAPGTARNWLATSHPVRNIGASWPVDAYENTRLRFTYDIVIHLHNISASHRR</sequence>
<evidence type="ECO:0000256" key="1">
    <source>
        <dbReference type="SAM" id="MobiDB-lite"/>
    </source>
</evidence>
<name>A0A401YNE6_9ACTN</name>
<proteinExistence type="predicted"/>
<dbReference type="PANTHER" id="PTHR31299">
    <property type="entry name" value="ESTERASE, PUTATIVE (AFU_ORTHOLOGUE AFUA_1G05850)-RELATED"/>
    <property type="match status" value="1"/>
</dbReference>
<keyword evidence="2" id="KW-0732">Signal</keyword>
<feature type="compositionally biased region" description="Low complexity" evidence="1">
    <location>
        <begin position="36"/>
        <end position="51"/>
    </location>
</feature>
<evidence type="ECO:0000256" key="2">
    <source>
        <dbReference type="SAM" id="SignalP"/>
    </source>
</evidence>
<gene>
    <name evidence="3" type="ORF">EHYA_03817</name>
</gene>
<comment type="caution">
    <text evidence="3">The sequence shown here is derived from an EMBL/GenBank/DDBJ whole genome shotgun (WGS) entry which is preliminary data.</text>
</comment>
<evidence type="ECO:0000313" key="3">
    <source>
        <dbReference type="EMBL" id="GCD96133.1"/>
    </source>
</evidence>
<dbReference type="EMBL" id="BIFH01000019">
    <property type="protein sequence ID" value="GCD96133.1"/>
    <property type="molecule type" value="Genomic_DNA"/>
</dbReference>
<evidence type="ECO:0000313" key="4">
    <source>
        <dbReference type="Proteomes" id="UP000286931"/>
    </source>
</evidence>
<dbReference type="InterPro" id="IPR014622">
    <property type="entry name" value="UCP036794_erythomycin"/>
</dbReference>
<reference evidence="3 4" key="1">
    <citation type="submission" date="2018-12" db="EMBL/GenBank/DDBJ databases">
        <title>Draft genome sequence of Embleya hyalina NBRC 13850T.</title>
        <authorList>
            <person name="Komaki H."/>
            <person name="Hosoyama A."/>
            <person name="Kimura A."/>
            <person name="Ichikawa N."/>
            <person name="Tamura T."/>
        </authorList>
    </citation>
    <scope>NUCLEOTIDE SEQUENCE [LARGE SCALE GENOMIC DNA]</scope>
    <source>
        <strain evidence="3 4">NBRC 13850</strain>
    </source>
</reference>
<keyword evidence="4" id="KW-1185">Reference proteome</keyword>
<feature type="signal peptide" evidence="2">
    <location>
        <begin position="1"/>
        <end position="37"/>
    </location>
</feature>
<organism evidence="3 4">
    <name type="scientific">Embleya hyalina</name>
    <dbReference type="NCBI Taxonomy" id="516124"/>
    <lineage>
        <taxon>Bacteria</taxon>
        <taxon>Bacillati</taxon>
        <taxon>Actinomycetota</taxon>
        <taxon>Actinomycetes</taxon>
        <taxon>Kitasatosporales</taxon>
        <taxon>Streptomycetaceae</taxon>
        <taxon>Embleya</taxon>
    </lineage>
</organism>
<dbReference type="CDD" id="cd14728">
    <property type="entry name" value="Ere-like"/>
    <property type="match status" value="1"/>
</dbReference>
<dbReference type="RefSeq" id="WP_126638202.1">
    <property type="nucleotide sequence ID" value="NZ_BIFH01000019.1"/>
</dbReference>
<feature type="chain" id="PRO_5019166126" description="Erythromycin esterase" evidence="2">
    <location>
        <begin position="38"/>
        <end position="465"/>
    </location>
</feature>
<dbReference type="InterPro" id="IPR007815">
    <property type="entry name" value="Emycin_Estase"/>
</dbReference>
<dbReference type="PIRSF" id="PIRSF036794">
    <property type="entry name" value="UCP_erythr_ester"/>
    <property type="match status" value="1"/>
</dbReference>
<dbReference type="Gene3D" id="3.40.1660.10">
    <property type="entry name" value="EreA-like (biosynthetic domain)"/>
    <property type="match status" value="1"/>
</dbReference>
<dbReference type="SUPFAM" id="SSF159501">
    <property type="entry name" value="EreA/ChaN-like"/>
    <property type="match status" value="1"/>
</dbReference>